<feature type="transmembrane region" description="Helical" evidence="7">
    <location>
        <begin position="152"/>
        <end position="173"/>
    </location>
</feature>
<name>A0A972GTW2_9BACL</name>
<protein>
    <submittedName>
        <fullName evidence="9">ABC transporter permease subunit</fullName>
    </submittedName>
</protein>
<comment type="similarity">
    <text evidence="7">Belongs to the binding-protein-dependent transport system permease family.</text>
</comment>
<evidence type="ECO:0000256" key="3">
    <source>
        <dbReference type="ARBA" id="ARBA00022475"/>
    </source>
</evidence>
<dbReference type="CDD" id="cd06261">
    <property type="entry name" value="TM_PBP2"/>
    <property type="match status" value="1"/>
</dbReference>
<keyword evidence="10" id="KW-1185">Reference proteome</keyword>
<proteinExistence type="inferred from homology"/>
<feature type="transmembrane region" description="Helical" evidence="7">
    <location>
        <begin position="194"/>
        <end position="216"/>
    </location>
</feature>
<keyword evidence="2 7" id="KW-0813">Transport</keyword>
<sequence length="288" mass="32054">MKQNHVSKAWLYIVLIIITLINLVPLFIMIFTSFKGNAELVSGKLTLFPQEWHLDNYVKAMQKGDWGLYFKNSFIVTLVATAGSLFFNTLAGYTFARIRFAGSSIIFICLLVGMMVPAQAIVVPQFIILKNIPFFGHNDMFGHGGTGWLNTYWALIVPALSGSIGIFMARQFFVGFPKDLDEAGFMDGNGYLGMYLRIYLPLSGPLIASLGILKIVSVWNDFFGPLIFTSKENMRTIQLALSVFKGEFTIQYNLLMAATVLISLPMIIAFFVFQKQFVGSIVSSGVKG</sequence>
<evidence type="ECO:0000313" key="9">
    <source>
        <dbReference type="EMBL" id="NOU93752.1"/>
    </source>
</evidence>
<dbReference type="InterPro" id="IPR035906">
    <property type="entry name" value="MetI-like_sf"/>
</dbReference>
<evidence type="ECO:0000256" key="2">
    <source>
        <dbReference type="ARBA" id="ARBA00022448"/>
    </source>
</evidence>
<accession>A0A972GTW2</accession>
<evidence type="ECO:0000256" key="5">
    <source>
        <dbReference type="ARBA" id="ARBA00022989"/>
    </source>
</evidence>
<dbReference type="Proteomes" id="UP000641588">
    <property type="component" value="Unassembled WGS sequence"/>
</dbReference>
<dbReference type="PANTHER" id="PTHR43744">
    <property type="entry name" value="ABC TRANSPORTER PERMEASE PROTEIN MG189-RELATED-RELATED"/>
    <property type="match status" value="1"/>
</dbReference>
<evidence type="ECO:0000256" key="7">
    <source>
        <dbReference type="RuleBase" id="RU363032"/>
    </source>
</evidence>
<keyword evidence="6 7" id="KW-0472">Membrane</keyword>
<dbReference type="GO" id="GO:0055085">
    <property type="term" value="P:transmembrane transport"/>
    <property type="evidence" value="ECO:0007669"/>
    <property type="project" value="InterPro"/>
</dbReference>
<comment type="caution">
    <text evidence="9">The sequence shown here is derived from an EMBL/GenBank/DDBJ whole genome shotgun (WGS) entry which is preliminary data.</text>
</comment>
<evidence type="ECO:0000259" key="8">
    <source>
        <dbReference type="PROSITE" id="PS50928"/>
    </source>
</evidence>
<keyword evidence="3" id="KW-1003">Cell membrane</keyword>
<evidence type="ECO:0000256" key="1">
    <source>
        <dbReference type="ARBA" id="ARBA00004651"/>
    </source>
</evidence>
<dbReference type="SUPFAM" id="SSF161098">
    <property type="entry name" value="MetI-like"/>
    <property type="match status" value="1"/>
</dbReference>
<evidence type="ECO:0000256" key="4">
    <source>
        <dbReference type="ARBA" id="ARBA00022692"/>
    </source>
</evidence>
<dbReference type="AlphaFoldDB" id="A0A972GTW2"/>
<organism evidence="9 10">
    <name type="scientific">Paenibacillus foliorum</name>
    <dbReference type="NCBI Taxonomy" id="2654974"/>
    <lineage>
        <taxon>Bacteria</taxon>
        <taxon>Bacillati</taxon>
        <taxon>Bacillota</taxon>
        <taxon>Bacilli</taxon>
        <taxon>Bacillales</taxon>
        <taxon>Paenibacillaceae</taxon>
        <taxon>Paenibacillus</taxon>
    </lineage>
</organism>
<feature type="domain" description="ABC transmembrane type-1" evidence="8">
    <location>
        <begin position="70"/>
        <end position="273"/>
    </location>
</feature>
<comment type="subcellular location">
    <subcellularLocation>
        <location evidence="1 7">Cell membrane</location>
        <topology evidence="1 7">Multi-pass membrane protein</topology>
    </subcellularLocation>
</comment>
<dbReference type="InterPro" id="IPR000515">
    <property type="entry name" value="MetI-like"/>
</dbReference>
<dbReference type="GO" id="GO:0005886">
    <property type="term" value="C:plasma membrane"/>
    <property type="evidence" value="ECO:0007669"/>
    <property type="project" value="UniProtKB-SubCell"/>
</dbReference>
<feature type="transmembrane region" description="Helical" evidence="7">
    <location>
        <begin position="74"/>
        <end position="93"/>
    </location>
</feature>
<gene>
    <name evidence="9" type="ORF">GC093_11035</name>
</gene>
<feature type="transmembrane region" description="Helical" evidence="7">
    <location>
        <begin position="250"/>
        <end position="273"/>
    </location>
</feature>
<keyword evidence="4 7" id="KW-0812">Transmembrane</keyword>
<dbReference type="Pfam" id="PF00528">
    <property type="entry name" value="BPD_transp_1"/>
    <property type="match status" value="1"/>
</dbReference>
<dbReference type="PROSITE" id="PS50928">
    <property type="entry name" value="ABC_TM1"/>
    <property type="match status" value="1"/>
</dbReference>
<dbReference type="EMBL" id="WHOD01000049">
    <property type="protein sequence ID" value="NOU93752.1"/>
    <property type="molecule type" value="Genomic_DNA"/>
</dbReference>
<evidence type="ECO:0000256" key="6">
    <source>
        <dbReference type="ARBA" id="ARBA00023136"/>
    </source>
</evidence>
<dbReference type="Gene3D" id="1.10.3720.10">
    <property type="entry name" value="MetI-like"/>
    <property type="match status" value="1"/>
</dbReference>
<evidence type="ECO:0000313" key="10">
    <source>
        <dbReference type="Proteomes" id="UP000641588"/>
    </source>
</evidence>
<feature type="transmembrane region" description="Helical" evidence="7">
    <location>
        <begin position="105"/>
        <end position="132"/>
    </location>
</feature>
<dbReference type="PANTHER" id="PTHR43744:SF12">
    <property type="entry name" value="ABC TRANSPORTER PERMEASE PROTEIN MG189-RELATED"/>
    <property type="match status" value="1"/>
</dbReference>
<reference evidence="9" key="1">
    <citation type="submission" date="2019-10" db="EMBL/GenBank/DDBJ databases">
        <title>Description of Paenibacillus glebae sp. nov.</title>
        <authorList>
            <person name="Carlier A."/>
            <person name="Qi S."/>
        </authorList>
    </citation>
    <scope>NUCLEOTIDE SEQUENCE</scope>
    <source>
        <strain evidence="9">LMG 31456</strain>
    </source>
</reference>
<dbReference type="RefSeq" id="WP_171651937.1">
    <property type="nucleotide sequence ID" value="NZ_WHOD01000049.1"/>
</dbReference>
<keyword evidence="5 7" id="KW-1133">Transmembrane helix</keyword>
<feature type="transmembrane region" description="Helical" evidence="7">
    <location>
        <begin position="9"/>
        <end position="31"/>
    </location>
</feature>